<dbReference type="KEGG" id="hmo:HM1_1294"/>
<evidence type="ECO:0000313" key="1">
    <source>
        <dbReference type="EMBL" id="ABZ83283.1"/>
    </source>
</evidence>
<keyword evidence="2" id="KW-1185">Reference proteome</keyword>
<dbReference type="AlphaFoldDB" id="B0TGM2"/>
<dbReference type="Proteomes" id="UP000008550">
    <property type="component" value="Chromosome"/>
</dbReference>
<proteinExistence type="predicted"/>
<name>B0TGM2_HELMI</name>
<gene>
    <name evidence="1" type="ORF">HM1_1294</name>
</gene>
<sequence length="46" mass="4988">MSFEPAKSPILSVEGSRWGSFFSVIAMLAGTRHSAEQGKRWYAAAA</sequence>
<organism evidence="1 2">
    <name type="scientific">Heliobacterium modesticaldum (strain ATCC 51547 / Ice1)</name>
    <dbReference type="NCBI Taxonomy" id="498761"/>
    <lineage>
        <taxon>Bacteria</taxon>
        <taxon>Bacillati</taxon>
        <taxon>Bacillota</taxon>
        <taxon>Clostridia</taxon>
        <taxon>Eubacteriales</taxon>
        <taxon>Heliobacteriaceae</taxon>
        <taxon>Heliomicrobium</taxon>
    </lineage>
</organism>
<reference evidence="1 2" key="1">
    <citation type="journal article" date="2008" name="J. Bacteriol.">
        <title>The genome of Heliobacterium modesticaldum, a phototrophic representative of the Firmicutes containing the simplest photosynthetic apparatus.</title>
        <authorList>
            <person name="Sattley W.M."/>
            <person name="Madigan M.T."/>
            <person name="Swingley W.D."/>
            <person name="Cheung P.C."/>
            <person name="Clocksin K.M."/>
            <person name="Conrad A.L."/>
            <person name="Dejesa L.C."/>
            <person name="Honchak B.M."/>
            <person name="Jung D.O."/>
            <person name="Karbach L.E."/>
            <person name="Kurdoglu A."/>
            <person name="Lahiri S."/>
            <person name="Mastrian S.D."/>
            <person name="Page L.E."/>
            <person name="Taylor H.L."/>
            <person name="Wang Z.T."/>
            <person name="Raymond J."/>
            <person name="Chen M."/>
            <person name="Blankenship R.E."/>
            <person name="Touchman J.W."/>
        </authorList>
    </citation>
    <scope>NUCLEOTIDE SEQUENCE [LARGE SCALE GENOMIC DNA]</scope>
    <source>
        <strain evidence="2">ATCC 51547 / Ice1</strain>
    </source>
</reference>
<dbReference type="STRING" id="498761.HM1_1294"/>
<dbReference type="HOGENOM" id="CLU_3184457_0_0_9"/>
<evidence type="ECO:0000313" key="2">
    <source>
        <dbReference type="Proteomes" id="UP000008550"/>
    </source>
</evidence>
<dbReference type="EMBL" id="CP000930">
    <property type="protein sequence ID" value="ABZ83283.1"/>
    <property type="molecule type" value="Genomic_DNA"/>
</dbReference>
<protein>
    <submittedName>
        <fullName evidence="1">Uncharacterized protein</fullName>
    </submittedName>
</protein>
<accession>B0TGM2</accession>